<comment type="caution">
    <text evidence="7">The sequence shown here is derived from an EMBL/GenBank/DDBJ whole genome shotgun (WGS) entry which is preliminary data.</text>
</comment>
<accession>A0A6L2M7A3</accession>
<evidence type="ECO:0000256" key="1">
    <source>
        <dbReference type="ARBA" id="ARBA00005894"/>
    </source>
</evidence>
<dbReference type="PANTHER" id="PTHR45839:SF4">
    <property type="entry name" value="SUCROSE SYNTHASE 5"/>
    <property type="match status" value="1"/>
</dbReference>
<dbReference type="Pfam" id="PF00862">
    <property type="entry name" value="GT-B_Sucrose_synth"/>
    <property type="match status" value="1"/>
</dbReference>
<protein>
    <recommendedName>
        <fullName evidence="2">sucrose synthase</fullName>
        <ecNumber evidence="2">2.4.1.13</ecNumber>
    </recommendedName>
</protein>
<organism evidence="7">
    <name type="scientific">Tanacetum cinerariifolium</name>
    <name type="common">Dalmatian daisy</name>
    <name type="synonym">Chrysanthemum cinerariifolium</name>
    <dbReference type="NCBI Taxonomy" id="118510"/>
    <lineage>
        <taxon>Eukaryota</taxon>
        <taxon>Viridiplantae</taxon>
        <taxon>Streptophyta</taxon>
        <taxon>Embryophyta</taxon>
        <taxon>Tracheophyta</taxon>
        <taxon>Spermatophyta</taxon>
        <taxon>Magnoliopsida</taxon>
        <taxon>eudicotyledons</taxon>
        <taxon>Gunneridae</taxon>
        <taxon>Pentapetalae</taxon>
        <taxon>asterids</taxon>
        <taxon>campanulids</taxon>
        <taxon>Asterales</taxon>
        <taxon>Asteraceae</taxon>
        <taxon>Asteroideae</taxon>
        <taxon>Anthemideae</taxon>
        <taxon>Anthemidinae</taxon>
        <taxon>Tanacetum</taxon>
    </lineage>
</organism>
<dbReference type="InterPro" id="IPR012820">
    <property type="entry name" value="Sucrose_synthase_pln/cyn"/>
</dbReference>
<dbReference type="EMBL" id="BKCJ010006021">
    <property type="protein sequence ID" value="GEU69913.1"/>
    <property type="molecule type" value="Genomic_DNA"/>
</dbReference>
<evidence type="ECO:0000259" key="6">
    <source>
        <dbReference type="Pfam" id="PF00862"/>
    </source>
</evidence>
<reference evidence="7" key="1">
    <citation type="journal article" date="2019" name="Sci. Rep.">
        <title>Draft genome of Tanacetum cinerariifolium, the natural source of mosquito coil.</title>
        <authorList>
            <person name="Yamashiro T."/>
            <person name="Shiraishi A."/>
            <person name="Satake H."/>
            <person name="Nakayama K."/>
        </authorList>
    </citation>
    <scope>NUCLEOTIDE SEQUENCE</scope>
</reference>
<gene>
    <name evidence="7" type="ORF">Tci_041891</name>
</gene>
<keyword evidence="4" id="KW-0808">Transferase</keyword>
<dbReference type="InterPro" id="IPR000368">
    <property type="entry name" value="Sucrose_synth_GT-B1"/>
</dbReference>
<evidence type="ECO:0000256" key="3">
    <source>
        <dbReference type="ARBA" id="ARBA00022676"/>
    </source>
</evidence>
<keyword evidence="3" id="KW-0328">Glycosyltransferase</keyword>
<dbReference type="EC" id="2.4.1.13" evidence="2"/>
<dbReference type="AlphaFoldDB" id="A0A6L2M7A3"/>
<sequence length="402" mass="45951">MTLQDTIQLSIAEQKSHEVFKAQQNAGKVNEHLVVEDIEKMVEGTENIKGRYDYLFGHRRTAFMPRKSFHELANHLQEVMQESIHSMVDSQVKEVTKTTVPVYVAVGLILERKKTQAIVAQIAADAIQKECENLRAEITLQINNDISNHIPSQADKYATDDGELPTENVSQELMKEMSKTVYEAKLRRVVDEILRQRCTSGDEHQYHNNQMQNFLKNDIVCESRLEILSLLSPQKPIPVDLRSLCCYYISFLRLSFLMTILKKELPDGRANGSMVSITEPGYKNLNKNDIEDTYLLCINGKVDDYAKTGLLWSLSVFIRSKVMVDHIGQVVYVLDQVVALEEELLLRIKQQGLIYKPQILVVTRLLPDATGTKCNQEMEPLLNTKHSHILIVPFRTEKGILR</sequence>
<evidence type="ECO:0000313" key="7">
    <source>
        <dbReference type="EMBL" id="GEU69913.1"/>
    </source>
</evidence>
<dbReference type="GO" id="GO:0005985">
    <property type="term" value="P:sucrose metabolic process"/>
    <property type="evidence" value="ECO:0007669"/>
    <property type="project" value="InterPro"/>
</dbReference>
<proteinExistence type="inferred from homology"/>
<comment type="similarity">
    <text evidence="1">Belongs to the glycosyltransferase 1 family. Plant sucrose synthase subfamily.</text>
</comment>
<dbReference type="PANTHER" id="PTHR45839">
    <property type="match status" value="1"/>
</dbReference>
<evidence type="ECO:0000256" key="2">
    <source>
        <dbReference type="ARBA" id="ARBA00012540"/>
    </source>
</evidence>
<comment type="catalytic activity">
    <reaction evidence="5">
        <text>an NDP-alpha-D-glucose + D-fructose = a ribonucleoside 5'-diphosphate + sucrose + H(+)</text>
        <dbReference type="Rhea" id="RHEA:16241"/>
        <dbReference type="ChEBI" id="CHEBI:15378"/>
        <dbReference type="ChEBI" id="CHEBI:17992"/>
        <dbReference type="ChEBI" id="CHEBI:37721"/>
        <dbReference type="ChEBI" id="CHEBI:57930"/>
        <dbReference type="ChEBI" id="CHEBI:76533"/>
        <dbReference type="EC" id="2.4.1.13"/>
    </reaction>
</comment>
<name>A0A6L2M7A3_TANCI</name>
<evidence type="ECO:0000256" key="5">
    <source>
        <dbReference type="ARBA" id="ARBA00049030"/>
    </source>
</evidence>
<dbReference type="Gene3D" id="3.40.50.2000">
    <property type="entry name" value="Glycogen Phosphorylase B"/>
    <property type="match status" value="1"/>
</dbReference>
<dbReference type="GO" id="GO:0016157">
    <property type="term" value="F:sucrose synthase activity"/>
    <property type="evidence" value="ECO:0007669"/>
    <property type="project" value="UniProtKB-EC"/>
</dbReference>
<feature type="domain" description="Sucrose synthase first GT-B" evidence="6">
    <location>
        <begin position="324"/>
        <end position="402"/>
    </location>
</feature>
<evidence type="ECO:0000256" key="4">
    <source>
        <dbReference type="ARBA" id="ARBA00022679"/>
    </source>
</evidence>